<evidence type="ECO:0000256" key="3">
    <source>
        <dbReference type="ARBA" id="ARBA00005466"/>
    </source>
</evidence>
<dbReference type="GO" id="GO:0016020">
    <property type="term" value="C:membrane"/>
    <property type="evidence" value="ECO:0007669"/>
    <property type="project" value="InterPro"/>
</dbReference>
<dbReference type="Pfam" id="PF22906">
    <property type="entry name" value="GULLO2-like_3rd"/>
    <property type="match status" value="1"/>
</dbReference>
<dbReference type="InterPro" id="IPR036318">
    <property type="entry name" value="FAD-bd_PCMH-like_sf"/>
</dbReference>
<dbReference type="EMBL" id="GEVM01024174">
    <property type="protein sequence ID" value="JAU81764.1"/>
    <property type="molecule type" value="Transcribed_RNA"/>
</dbReference>
<name>A0A1J3IQS3_NOCCA</name>
<dbReference type="InterPro" id="IPR016166">
    <property type="entry name" value="FAD-bd_PCMH"/>
</dbReference>
<keyword evidence="6" id="KW-0060">Ascorbate biosynthesis</keyword>
<dbReference type="InterPro" id="IPR050432">
    <property type="entry name" value="FAD-linked_Oxidoreductases_BP"/>
</dbReference>
<evidence type="ECO:0000259" key="12">
    <source>
        <dbReference type="PROSITE" id="PS51387"/>
    </source>
</evidence>
<dbReference type="Gene3D" id="3.30.70.2520">
    <property type="match status" value="1"/>
</dbReference>
<keyword evidence="7 11" id="KW-0732">Signal</keyword>
<dbReference type="InterPro" id="IPR055154">
    <property type="entry name" value="GULLO2-like_C"/>
</dbReference>
<dbReference type="FunFam" id="3.30.465.10:FF:000033">
    <property type="entry name" value="L-gulonolactone oxidase 5"/>
    <property type="match status" value="1"/>
</dbReference>
<evidence type="ECO:0000256" key="10">
    <source>
        <dbReference type="ARBA" id="ARBA00048083"/>
    </source>
</evidence>
<gene>
    <name evidence="13" type="ORF">MP_TR22324_c4_g1_i1_g.64963</name>
</gene>
<sequence length="581" mass="65020">MQTQGMLVFLSLFFFVAYSSPPANPISCTFKGRNCTVVNSYGAFSDRATCVSSLVVYPTTEDELLYVVSEGTQARQKMRVVTRFSHSMTKLACADGEDSRLISTEYLNKTLSIDKDAMTITVESGVSLRQLIEDAAKAGLALRMAPYWWGLTVGGMMSTGAHGSSWEGEHGGTAFHDYVTEMRIVTPAAPDERYATLRVLNGNDLIELDASRVSLGVFGVISQVTVQLELMFKRSLTYMTIKDTDLVETIERHGRRYEFADMTWYPSLGKLVYRMDERVSVNISGNGSYNSIFFTAKPSDYLAFERSREEEMELQRNSEKICTLAHDVPSSLSYISYGLTNNGTTYDGYPVIGKHSDLMSSGGCLDSKEDGLATACPWDSRVKGQFFHKTTFTIPVENLKGFITDIKSLVKIEPKALCGLDLYNGFLIRYVQASSAYLGSEFEGVEFEFTYYRSRDPLIPRMHQDFLEEIEQMGLFKYGGLPHWGKNRNVAFINAVDKYKNAALFLEVKQMFDPLGLFSSEWTDAVLGLRGNITVDTEGCALEGLCICSKDVHCSPSRGYFCRRGKIYKSAHVCTLEQSRM</sequence>
<dbReference type="InterPro" id="IPR016169">
    <property type="entry name" value="FAD-bd_PCMH_sub2"/>
</dbReference>
<evidence type="ECO:0000256" key="7">
    <source>
        <dbReference type="ARBA" id="ARBA00022729"/>
    </source>
</evidence>
<feature type="domain" description="FAD-binding PCMH-type" evidence="12">
    <location>
        <begin position="48"/>
        <end position="231"/>
    </location>
</feature>
<dbReference type="UniPathway" id="UPA00132"/>
<dbReference type="GO" id="GO:0019853">
    <property type="term" value="P:L-ascorbic acid biosynthetic process"/>
    <property type="evidence" value="ECO:0007669"/>
    <property type="project" value="UniProtKB-UniPathway"/>
</dbReference>
<dbReference type="EC" id="1.1.3.8" evidence="4"/>
<dbReference type="Gene3D" id="3.30.465.10">
    <property type="match status" value="1"/>
</dbReference>
<comment type="catalytic activity">
    <reaction evidence="10">
        <text>L-gulono-1,4-lactone + O2 = L-ascorbate + H2O2 + H(+)</text>
        <dbReference type="Rhea" id="RHEA:32363"/>
        <dbReference type="ChEBI" id="CHEBI:15378"/>
        <dbReference type="ChEBI" id="CHEBI:15379"/>
        <dbReference type="ChEBI" id="CHEBI:16240"/>
        <dbReference type="ChEBI" id="CHEBI:17587"/>
        <dbReference type="ChEBI" id="CHEBI:38290"/>
        <dbReference type="EC" id="1.1.3.8"/>
    </reaction>
</comment>
<proteinExistence type="inferred from homology"/>
<dbReference type="InterPro" id="IPR006094">
    <property type="entry name" value="Oxid_FAD_bind_N"/>
</dbReference>
<evidence type="ECO:0000256" key="1">
    <source>
        <dbReference type="ARBA" id="ARBA00001974"/>
    </source>
</evidence>
<dbReference type="GO" id="GO:0050105">
    <property type="term" value="F:L-gulonolactone oxidase activity"/>
    <property type="evidence" value="ECO:0007669"/>
    <property type="project" value="UniProtKB-EC"/>
</dbReference>
<comment type="cofactor">
    <cofactor evidence="1">
        <name>FAD</name>
        <dbReference type="ChEBI" id="CHEBI:57692"/>
    </cofactor>
</comment>
<evidence type="ECO:0000256" key="6">
    <source>
        <dbReference type="ARBA" id="ARBA00022644"/>
    </source>
</evidence>
<dbReference type="PANTHER" id="PTHR13878">
    <property type="entry name" value="GULONOLACTONE OXIDASE"/>
    <property type="match status" value="1"/>
</dbReference>
<protein>
    <recommendedName>
        <fullName evidence="4">L-gulonolactone oxidase</fullName>
        <ecNumber evidence="4">1.1.3.8</ecNumber>
    </recommendedName>
</protein>
<dbReference type="GO" id="GO:0003885">
    <property type="term" value="F:D-arabinono-1,4-lactone oxidase activity"/>
    <property type="evidence" value="ECO:0007669"/>
    <property type="project" value="InterPro"/>
</dbReference>
<evidence type="ECO:0000256" key="8">
    <source>
        <dbReference type="ARBA" id="ARBA00022827"/>
    </source>
</evidence>
<dbReference type="GO" id="GO:0071949">
    <property type="term" value="F:FAD binding"/>
    <property type="evidence" value="ECO:0007669"/>
    <property type="project" value="InterPro"/>
</dbReference>
<feature type="signal peptide" evidence="11">
    <location>
        <begin position="1"/>
        <end position="19"/>
    </location>
</feature>
<evidence type="ECO:0000256" key="9">
    <source>
        <dbReference type="ARBA" id="ARBA00023002"/>
    </source>
</evidence>
<comment type="pathway">
    <text evidence="2">Cofactor biosynthesis; L-ascorbate biosynthesis.</text>
</comment>
<dbReference type="AlphaFoldDB" id="A0A1J3IQS3"/>
<keyword evidence="5" id="KW-0285">Flavoprotein</keyword>
<comment type="similarity">
    <text evidence="3">Belongs to the oxygen-dependent FAD-linked oxidoreductase family.</text>
</comment>
<dbReference type="SUPFAM" id="SSF56176">
    <property type="entry name" value="FAD-binding/transporter-associated domain-like"/>
    <property type="match status" value="1"/>
</dbReference>
<organism evidence="13">
    <name type="scientific">Noccaea caerulescens</name>
    <name type="common">Alpine penny-cress</name>
    <name type="synonym">Thlaspi caerulescens</name>
    <dbReference type="NCBI Taxonomy" id="107243"/>
    <lineage>
        <taxon>Eukaryota</taxon>
        <taxon>Viridiplantae</taxon>
        <taxon>Streptophyta</taxon>
        <taxon>Embryophyta</taxon>
        <taxon>Tracheophyta</taxon>
        <taxon>Spermatophyta</taxon>
        <taxon>Magnoliopsida</taxon>
        <taxon>eudicotyledons</taxon>
        <taxon>Gunneridae</taxon>
        <taxon>Pentapetalae</taxon>
        <taxon>rosids</taxon>
        <taxon>malvids</taxon>
        <taxon>Brassicales</taxon>
        <taxon>Brassicaceae</taxon>
        <taxon>Coluteocarpeae</taxon>
        <taxon>Noccaea</taxon>
    </lineage>
</organism>
<reference evidence="13" key="1">
    <citation type="submission" date="2016-07" db="EMBL/GenBank/DDBJ databases">
        <title>De novo transcriptome assembly of four accessions of the metal hyperaccumulator plant Noccaea caerulescens.</title>
        <authorList>
            <person name="Blande D."/>
            <person name="Halimaa P."/>
            <person name="Tervahauta A.I."/>
            <person name="Aarts M.G."/>
            <person name="Karenlampi S.O."/>
        </authorList>
    </citation>
    <scope>NUCLEOTIDE SEQUENCE</scope>
</reference>
<dbReference type="NCBIfam" id="TIGR01677">
    <property type="entry name" value="pln_FAD_oxido"/>
    <property type="match status" value="1"/>
</dbReference>
<feature type="chain" id="PRO_5009623581" description="L-gulonolactone oxidase" evidence="11">
    <location>
        <begin position="20"/>
        <end position="581"/>
    </location>
</feature>
<evidence type="ECO:0000256" key="5">
    <source>
        <dbReference type="ARBA" id="ARBA00022630"/>
    </source>
</evidence>
<keyword evidence="9" id="KW-0560">Oxidoreductase</keyword>
<keyword evidence="8" id="KW-0274">FAD</keyword>
<evidence type="ECO:0000256" key="11">
    <source>
        <dbReference type="SAM" id="SignalP"/>
    </source>
</evidence>
<evidence type="ECO:0000256" key="4">
    <source>
        <dbReference type="ARBA" id="ARBA00013121"/>
    </source>
</evidence>
<evidence type="ECO:0000256" key="2">
    <source>
        <dbReference type="ARBA" id="ARBA00005147"/>
    </source>
</evidence>
<dbReference type="Pfam" id="PF04030">
    <property type="entry name" value="ALO"/>
    <property type="match status" value="1"/>
</dbReference>
<evidence type="ECO:0000313" key="13">
    <source>
        <dbReference type="EMBL" id="JAU81764.1"/>
    </source>
</evidence>
<accession>A0A1J3IQS3</accession>
<dbReference type="Pfam" id="PF01565">
    <property type="entry name" value="FAD_binding_4"/>
    <property type="match status" value="1"/>
</dbReference>
<dbReference type="PROSITE" id="PS51387">
    <property type="entry name" value="FAD_PCMH"/>
    <property type="match status" value="1"/>
</dbReference>
<dbReference type="InterPro" id="IPR010030">
    <property type="entry name" value="GULO_Plant"/>
</dbReference>
<dbReference type="PANTHER" id="PTHR13878:SF67">
    <property type="entry name" value="L-GULONOLACTONE OXIDASE 5"/>
    <property type="match status" value="1"/>
</dbReference>
<dbReference type="InterPro" id="IPR007173">
    <property type="entry name" value="ALO_C"/>
</dbReference>